<keyword evidence="3 7" id="KW-0732">Signal</keyword>
<comment type="subcellular location">
    <subcellularLocation>
        <location evidence="1">Membrane</location>
        <topology evidence="1">Lipid-anchor</topology>
    </subcellularLocation>
</comment>
<protein>
    <submittedName>
        <fullName evidence="8">D-methionine transport system substrate-binding protein</fullName>
    </submittedName>
</protein>
<keyword evidence="4" id="KW-0472">Membrane</keyword>
<dbReference type="GO" id="GO:0016020">
    <property type="term" value="C:membrane"/>
    <property type="evidence" value="ECO:0007669"/>
    <property type="project" value="UniProtKB-SubCell"/>
</dbReference>
<evidence type="ECO:0000256" key="3">
    <source>
        <dbReference type="ARBA" id="ARBA00022729"/>
    </source>
</evidence>
<dbReference type="Pfam" id="PF03180">
    <property type="entry name" value="Lipoprotein_9"/>
    <property type="match status" value="1"/>
</dbReference>
<accession>A0A841RL56</accession>
<keyword evidence="9" id="KW-1185">Reference proteome</keyword>
<proteinExistence type="inferred from homology"/>
<evidence type="ECO:0000256" key="4">
    <source>
        <dbReference type="ARBA" id="ARBA00023136"/>
    </source>
</evidence>
<feature type="signal peptide" evidence="7">
    <location>
        <begin position="1"/>
        <end position="21"/>
    </location>
</feature>
<dbReference type="Proteomes" id="UP000572212">
    <property type="component" value="Unassembled WGS sequence"/>
</dbReference>
<evidence type="ECO:0000313" key="9">
    <source>
        <dbReference type="Proteomes" id="UP000572212"/>
    </source>
</evidence>
<sequence length="265" mass="29835">MKKIVSLLILMIIILAACGSAEGNTSKNRTVTIAIQDSELYETIVEHVKKKVEDEGIDLEIVYMSDWNIFNQALANAEIDLNFYQTRQFLQNANETNGWNLVPIADTYFNNQGYFSSKYKTLEELPEGATVIIPSDPVNNGHALHVLQQGGLIKLKEGVGFQGSQSDIIENKKGLNLVEVDFNMIPNMIEDSDLSYLATRTIIQAGFVLEDALILGDYHEEFIMVLAAREDNKDEEVIQIIAEAFESEDTKNITIEKHPIEIVWH</sequence>
<keyword evidence="5" id="KW-0564">Palmitate</keyword>
<gene>
    <name evidence="8" type="ORF">GGQ92_002303</name>
</gene>
<dbReference type="InterPro" id="IPR004872">
    <property type="entry name" value="Lipoprotein_NlpA"/>
</dbReference>
<dbReference type="SUPFAM" id="SSF53850">
    <property type="entry name" value="Periplasmic binding protein-like II"/>
    <property type="match status" value="1"/>
</dbReference>
<dbReference type="RefSeq" id="WP_184248755.1">
    <property type="nucleotide sequence ID" value="NZ_BAAACU010000029.1"/>
</dbReference>
<evidence type="ECO:0000256" key="6">
    <source>
        <dbReference type="ARBA" id="ARBA00023288"/>
    </source>
</evidence>
<evidence type="ECO:0000313" key="8">
    <source>
        <dbReference type="EMBL" id="MBB6513491.1"/>
    </source>
</evidence>
<evidence type="ECO:0000256" key="2">
    <source>
        <dbReference type="ARBA" id="ARBA00008973"/>
    </source>
</evidence>
<dbReference type="PANTHER" id="PTHR30429">
    <property type="entry name" value="D-METHIONINE-BINDING LIPOPROTEIN METQ"/>
    <property type="match status" value="1"/>
</dbReference>
<comment type="caution">
    <text evidence="8">The sequence shown here is derived from an EMBL/GenBank/DDBJ whole genome shotgun (WGS) entry which is preliminary data.</text>
</comment>
<dbReference type="EMBL" id="JACHON010000012">
    <property type="protein sequence ID" value="MBB6513491.1"/>
    <property type="molecule type" value="Genomic_DNA"/>
</dbReference>
<feature type="chain" id="PRO_5039379479" evidence="7">
    <location>
        <begin position="22"/>
        <end position="265"/>
    </location>
</feature>
<comment type="similarity">
    <text evidence="2">Belongs to the NlpA lipoprotein family.</text>
</comment>
<keyword evidence="6" id="KW-0449">Lipoprotein</keyword>
<dbReference type="AlphaFoldDB" id="A0A841RL56"/>
<name>A0A841RL56_9BACI</name>
<reference evidence="8 9" key="1">
    <citation type="submission" date="2020-08" db="EMBL/GenBank/DDBJ databases">
        <title>Genomic Encyclopedia of Type Strains, Phase IV (KMG-IV): sequencing the most valuable type-strain genomes for metagenomic binning, comparative biology and taxonomic classification.</title>
        <authorList>
            <person name="Goeker M."/>
        </authorList>
    </citation>
    <scope>NUCLEOTIDE SEQUENCE [LARGE SCALE GENOMIC DNA]</scope>
    <source>
        <strain evidence="8 9">DSM 11805</strain>
    </source>
</reference>
<evidence type="ECO:0000256" key="1">
    <source>
        <dbReference type="ARBA" id="ARBA00004635"/>
    </source>
</evidence>
<organism evidence="8 9">
    <name type="scientific">Gracilibacillus halotolerans</name>
    <dbReference type="NCBI Taxonomy" id="74386"/>
    <lineage>
        <taxon>Bacteria</taxon>
        <taxon>Bacillati</taxon>
        <taxon>Bacillota</taxon>
        <taxon>Bacilli</taxon>
        <taxon>Bacillales</taxon>
        <taxon>Bacillaceae</taxon>
        <taxon>Gracilibacillus</taxon>
    </lineage>
</organism>
<dbReference type="PROSITE" id="PS51257">
    <property type="entry name" value="PROKAR_LIPOPROTEIN"/>
    <property type="match status" value="1"/>
</dbReference>
<evidence type="ECO:0000256" key="7">
    <source>
        <dbReference type="SAM" id="SignalP"/>
    </source>
</evidence>
<evidence type="ECO:0000256" key="5">
    <source>
        <dbReference type="ARBA" id="ARBA00023139"/>
    </source>
</evidence>
<dbReference type="Gene3D" id="3.40.190.10">
    <property type="entry name" value="Periplasmic binding protein-like II"/>
    <property type="match status" value="2"/>
</dbReference>
<dbReference type="PANTHER" id="PTHR30429:SF1">
    <property type="entry name" value="D-METHIONINE-BINDING LIPOPROTEIN METQ-RELATED"/>
    <property type="match status" value="1"/>
</dbReference>